<gene>
    <name evidence="3" type="ORF">Tco_0600415</name>
</gene>
<dbReference type="EMBL" id="BQNB010008505">
    <property type="protein sequence ID" value="GJS50294.1"/>
    <property type="molecule type" value="Genomic_DNA"/>
</dbReference>
<evidence type="ECO:0000259" key="2">
    <source>
        <dbReference type="Pfam" id="PF03732"/>
    </source>
</evidence>
<name>A0ABQ4WBT4_9ASTR</name>
<comment type="caution">
    <text evidence="3">The sequence shown here is derived from an EMBL/GenBank/DDBJ whole genome shotgun (WGS) entry which is preliminary data.</text>
</comment>
<feature type="domain" description="Retrotransposon gag" evidence="2">
    <location>
        <begin position="124"/>
        <end position="216"/>
    </location>
</feature>
<dbReference type="Proteomes" id="UP001151760">
    <property type="component" value="Unassembled WGS sequence"/>
</dbReference>
<evidence type="ECO:0000313" key="3">
    <source>
        <dbReference type="EMBL" id="GJS50294.1"/>
    </source>
</evidence>
<dbReference type="PANTHER" id="PTHR33223">
    <property type="entry name" value="CCHC-TYPE DOMAIN-CONTAINING PROTEIN"/>
    <property type="match status" value="1"/>
</dbReference>
<feature type="region of interest" description="Disordered" evidence="1">
    <location>
        <begin position="487"/>
        <end position="524"/>
    </location>
</feature>
<dbReference type="PANTHER" id="PTHR33223:SF11">
    <property type="entry name" value="ELEMENT PROTEIN, PUTATIVE-RELATED"/>
    <property type="match status" value="1"/>
</dbReference>
<reference evidence="3" key="1">
    <citation type="journal article" date="2022" name="Int. J. Mol. Sci.">
        <title>Draft Genome of Tanacetum Coccineum: Genomic Comparison of Closely Related Tanacetum-Family Plants.</title>
        <authorList>
            <person name="Yamashiro T."/>
            <person name="Shiraishi A."/>
            <person name="Nakayama K."/>
            <person name="Satake H."/>
        </authorList>
    </citation>
    <scope>NUCLEOTIDE SEQUENCE</scope>
</reference>
<feature type="compositionally biased region" description="Basic and acidic residues" evidence="1">
    <location>
        <begin position="514"/>
        <end position="524"/>
    </location>
</feature>
<accession>A0ABQ4WBT4</accession>
<feature type="compositionally biased region" description="Basic residues" evidence="1">
    <location>
        <begin position="1"/>
        <end position="13"/>
    </location>
</feature>
<organism evidence="3 4">
    <name type="scientific">Tanacetum coccineum</name>
    <dbReference type="NCBI Taxonomy" id="301880"/>
    <lineage>
        <taxon>Eukaryota</taxon>
        <taxon>Viridiplantae</taxon>
        <taxon>Streptophyta</taxon>
        <taxon>Embryophyta</taxon>
        <taxon>Tracheophyta</taxon>
        <taxon>Spermatophyta</taxon>
        <taxon>Magnoliopsida</taxon>
        <taxon>eudicotyledons</taxon>
        <taxon>Gunneridae</taxon>
        <taxon>Pentapetalae</taxon>
        <taxon>asterids</taxon>
        <taxon>campanulids</taxon>
        <taxon>Asterales</taxon>
        <taxon>Asteraceae</taxon>
        <taxon>Asteroideae</taxon>
        <taxon>Anthemideae</taxon>
        <taxon>Anthemidinae</taxon>
        <taxon>Tanacetum</taxon>
    </lineage>
</organism>
<keyword evidence="3" id="KW-0548">Nucleotidyltransferase</keyword>
<sequence length="549" mass="61485">MRTRSQARKRRQQQVRQTSVESPNLEKPNNNQETFNPPIVTMDDNRTMAQLLEAPTEGYEDAIVVPEITANNFEIKHGLLNLVQNKQFFGHDKEDPHAHIRYFNKITSTMKFPNVPSTSVKLMLFPFSLEGAARIWLDKEPPRSILTWDDLVSKFINRFFPPSKTTNLRNEITRFQQRFDESFYEAWDRFNDLLRACPHHGFSELHQLDTFYNALNSNDQDSLNSAAGGNFLDKMPRECLKIIESKSKVRNSRSKPIVSKVSTSTSTFGISPDVSELKDMVKALLLDKKNQSQAPAPVKAVEESCVTYGGAHSYQNCPATDGNVYHDNIQAYVSQAAAANFNQGPVYQPPSNQPPAYQAPAPQAPGVSKADFDSYVKANDAVMRNVQNQGQSLQAQLNNLATSNQRLESMLGSGTLPGNTITNPKEDLKGITTRSGVAYQGPAIPSTSSSPPKVMNRDTEVTKDMMLPTNNGSTEDVQPPVVQVQSQNPTSAPYVDPVSAPMPNQRTSIPFPSRRNDERRREKANDQIEKFYEIFRDLSFEISFTDALS</sequence>
<feature type="region of interest" description="Disordered" evidence="1">
    <location>
        <begin position="1"/>
        <end position="38"/>
    </location>
</feature>
<keyword evidence="4" id="KW-1185">Reference proteome</keyword>
<dbReference type="Pfam" id="PF03732">
    <property type="entry name" value="Retrotrans_gag"/>
    <property type="match status" value="1"/>
</dbReference>
<evidence type="ECO:0000313" key="4">
    <source>
        <dbReference type="Proteomes" id="UP001151760"/>
    </source>
</evidence>
<feature type="compositionally biased region" description="Low complexity" evidence="1">
    <location>
        <begin position="354"/>
        <end position="365"/>
    </location>
</feature>
<dbReference type="InterPro" id="IPR005162">
    <property type="entry name" value="Retrotrans_gag_dom"/>
</dbReference>
<reference evidence="3" key="2">
    <citation type="submission" date="2022-01" db="EMBL/GenBank/DDBJ databases">
        <authorList>
            <person name="Yamashiro T."/>
            <person name="Shiraishi A."/>
            <person name="Satake H."/>
            <person name="Nakayama K."/>
        </authorList>
    </citation>
    <scope>NUCLEOTIDE SEQUENCE</scope>
</reference>
<keyword evidence="3" id="KW-0695">RNA-directed DNA polymerase</keyword>
<keyword evidence="3" id="KW-0808">Transferase</keyword>
<dbReference type="GO" id="GO:0003964">
    <property type="term" value="F:RNA-directed DNA polymerase activity"/>
    <property type="evidence" value="ECO:0007669"/>
    <property type="project" value="UniProtKB-KW"/>
</dbReference>
<proteinExistence type="predicted"/>
<evidence type="ECO:0000256" key="1">
    <source>
        <dbReference type="SAM" id="MobiDB-lite"/>
    </source>
</evidence>
<protein>
    <submittedName>
        <fullName evidence="3">Reverse transcriptase domain-containing protein</fullName>
    </submittedName>
</protein>
<feature type="region of interest" description="Disordered" evidence="1">
    <location>
        <begin position="343"/>
        <end position="369"/>
    </location>
</feature>